<organism evidence="1 2">
    <name type="scientific">Fundidesulfovibrio magnetotacticus</name>
    <dbReference type="NCBI Taxonomy" id="2730080"/>
    <lineage>
        <taxon>Bacteria</taxon>
        <taxon>Pseudomonadati</taxon>
        <taxon>Thermodesulfobacteriota</taxon>
        <taxon>Desulfovibrionia</taxon>
        <taxon>Desulfovibrionales</taxon>
        <taxon>Desulfovibrionaceae</taxon>
        <taxon>Fundidesulfovibrio</taxon>
    </lineage>
</organism>
<name>A0A6V8LP76_9BACT</name>
<dbReference type="AlphaFoldDB" id="A0A6V8LP76"/>
<protein>
    <submittedName>
        <fullName evidence="1">Uncharacterized protein</fullName>
    </submittedName>
</protein>
<proteinExistence type="predicted"/>
<evidence type="ECO:0000313" key="2">
    <source>
        <dbReference type="Proteomes" id="UP000494245"/>
    </source>
</evidence>
<dbReference type="EMBL" id="BLTE01000005">
    <property type="protein sequence ID" value="GFK93524.1"/>
    <property type="molecule type" value="Genomic_DNA"/>
</dbReference>
<accession>A0A6V8LP76</accession>
<sequence length="172" mass="19038">MSALSLRVGQSLGIRPEVEGPAPVLAGGTFEVFFFYADLTEEEVRAFTSAPLACGVYVEDAIPVLVLDIEGFGGLEVAFNLFAEPEEKRRAFLETVPARHEAIIVLCDHPDPVVRAVRQVRAGPMAITEIKRALFDQLSLYRDMTHCFQAMSRLFASVDPEEIRGRTLMRPA</sequence>
<reference evidence="1 2" key="2">
    <citation type="submission" date="2020-05" db="EMBL/GenBank/DDBJ databases">
        <title>Draft genome sequence of Desulfovibrio sp. strainFSS-1.</title>
        <authorList>
            <person name="Shimoshige H."/>
            <person name="Kobayashi H."/>
            <person name="Maekawa T."/>
        </authorList>
    </citation>
    <scope>NUCLEOTIDE SEQUENCE [LARGE SCALE GENOMIC DNA]</scope>
    <source>
        <strain evidence="1 2">SIID29052-01</strain>
    </source>
</reference>
<dbReference type="RefSeq" id="WP_173082639.1">
    <property type="nucleotide sequence ID" value="NZ_BLTE01000005.1"/>
</dbReference>
<keyword evidence="2" id="KW-1185">Reference proteome</keyword>
<gene>
    <name evidence="1" type="ORF">NNJEOMEG_01358</name>
</gene>
<comment type="caution">
    <text evidence="1">The sequence shown here is derived from an EMBL/GenBank/DDBJ whole genome shotgun (WGS) entry which is preliminary data.</text>
</comment>
<dbReference type="Proteomes" id="UP000494245">
    <property type="component" value="Unassembled WGS sequence"/>
</dbReference>
<evidence type="ECO:0000313" key="1">
    <source>
        <dbReference type="EMBL" id="GFK93524.1"/>
    </source>
</evidence>
<reference evidence="1 2" key="1">
    <citation type="submission" date="2020-04" db="EMBL/GenBank/DDBJ databases">
        <authorList>
            <consortium name="Desulfovibrio sp. FSS-1 genome sequencing consortium"/>
            <person name="Shimoshige H."/>
            <person name="Kobayashi H."/>
            <person name="Maekawa T."/>
        </authorList>
    </citation>
    <scope>NUCLEOTIDE SEQUENCE [LARGE SCALE GENOMIC DNA]</scope>
    <source>
        <strain evidence="1 2">SIID29052-01</strain>
    </source>
</reference>